<dbReference type="Proteomes" id="UP000750334">
    <property type="component" value="Unassembled WGS sequence"/>
</dbReference>
<feature type="region of interest" description="Disordered" evidence="1">
    <location>
        <begin position="1"/>
        <end position="40"/>
    </location>
</feature>
<name>A0A9P6VY74_MAUEX</name>
<dbReference type="EMBL" id="PUHR01000239">
    <property type="protein sequence ID" value="KAG0657275.1"/>
    <property type="molecule type" value="Genomic_DNA"/>
</dbReference>
<evidence type="ECO:0000313" key="3">
    <source>
        <dbReference type="Proteomes" id="UP000750334"/>
    </source>
</evidence>
<comment type="caution">
    <text evidence="2">The sequence shown here is derived from an EMBL/GenBank/DDBJ whole genome shotgun (WGS) entry which is preliminary data.</text>
</comment>
<evidence type="ECO:0000256" key="1">
    <source>
        <dbReference type="SAM" id="MobiDB-lite"/>
    </source>
</evidence>
<sequence>MDQEDDESKEMTTSKTRNGKKESTSEINRQQRELEKLRDPREKMLVSLKYNDRDRAKSFIKSNQKLLQALRDEERRRKLDTAVQQNKEGLNYSIPRETINQIAAAPISNRMHVLTLKSDTEGSKTSKTDTNSNKNREPTVSTIDIEPIEKIEEAKTSDNRSDNEDKNLQAETTKIEDNDSQSEKIVVQTPDATKTDKDLEKTSTTTTVPRKRGRTNSLTFKIANGSILEASENSTIKLGSRTPKKTKLVVSSPPNSESSSVITLKPTLSYTSNGTSKSMTSIIPLSKKNPVDDGKIVKISQDPTAAPSTASNKSAATDYQATLLLGAPIELVCKDGFFFRRNAPKVPITTGAYLEFRFLAKEQELKIKGDDEGNNGFVVAAISKGDKANTLTLQSYVAIETEEAFDILGKTTLTEKYVNSLEYFLMEFRWENKLIGLGLKLRESKRTWQRRKALFALFEFWRDQSRDKRGFPNYTILHAVKEMENYRIFINRSVSWFYNHITLLKMILYDLCYEPKASWREWMFPVGCKLPCLGDTADDGTIITKDNINEIIDNLLVFDFLDDGSMNKQVKSSKVIIPDHTK</sequence>
<organism evidence="2 3">
    <name type="scientific">Maudiozyma exigua</name>
    <name type="common">Yeast</name>
    <name type="synonym">Kazachstania exigua</name>
    <dbReference type="NCBI Taxonomy" id="34358"/>
    <lineage>
        <taxon>Eukaryota</taxon>
        <taxon>Fungi</taxon>
        <taxon>Dikarya</taxon>
        <taxon>Ascomycota</taxon>
        <taxon>Saccharomycotina</taxon>
        <taxon>Saccharomycetes</taxon>
        <taxon>Saccharomycetales</taxon>
        <taxon>Saccharomycetaceae</taxon>
        <taxon>Maudiozyma</taxon>
    </lineage>
</organism>
<dbReference type="AlphaFoldDB" id="A0A9P6VY74"/>
<feature type="compositionally biased region" description="Basic and acidic residues" evidence="1">
    <location>
        <begin position="147"/>
        <end position="177"/>
    </location>
</feature>
<keyword evidence="3" id="KW-1185">Reference proteome</keyword>
<dbReference type="OrthoDB" id="4067996at2759"/>
<gene>
    <name evidence="2" type="ORF">C6P45_002455</name>
</gene>
<reference evidence="2 3" key="1">
    <citation type="submission" date="2020-11" db="EMBL/GenBank/DDBJ databases">
        <title>Kefir isolates.</title>
        <authorList>
            <person name="Marcisauskas S."/>
            <person name="Kim Y."/>
            <person name="Blasche S."/>
        </authorList>
    </citation>
    <scope>NUCLEOTIDE SEQUENCE [LARGE SCALE GENOMIC DNA]</scope>
    <source>
        <strain evidence="2 3">OG2</strain>
    </source>
</reference>
<evidence type="ECO:0000313" key="2">
    <source>
        <dbReference type="EMBL" id="KAG0657275.1"/>
    </source>
</evidence>
<protein>
    <submittedName>
        <fullName evidence="2">Uncharacterized protein</fullName>
    </submittedName>
</protein>
<feature type="compositionally biased region" description="Basic and acidic residues" evidence="1">
    <location>
        <begin position="19"/>
        <end position="40"/>
    </location>
</feature>
<feature type="compositionally biased region" description="Basic and acidic residues" evidence="1">
    <location>
        <begin position="118"/>
        <end position="127"/>
    </location>
</feature>
<feature type="compositionally biased region" description="Polar residues" evidence="1">
    <location>
        <begin position="128"/>
        <end position="142"/>
    </location>
</feature>
<feature type="region of interest" description="Disordered" evidence="1">
    <location>
        <begin position="117"/>
        <end position="211"/>
    </location>
</feature>
<proteinExistence type="predicted"/>
<accession>A0A9P6VY74</accession>